<accession>A0AAN6SLC4</accession>
<sequence length="110" mass="12544">MAPRERRMLYGPLPGVAPTTAGANPNWWRMQLREAGEDSGWMDVCCFVEVEWMPVDFQIMAAGLGSLGLGWFTSRVICFRVILEDGAPVGYLMAWQDEVRKWYKGREEVV</sequence>
<evidence type="ECO:0000313" key="2">
    <source>
        <dbReference type="Proteomes" id="UP001303115"/>
    </source>
</evidence>
<organism evidence="1 2">
    <name type="scientific">Parachaetomium inaequale</name>
    <dbReference type="NCBI Taxonomy" id="2588326"/>
    <lineage>
        <taxon>Eukaryota</taxon>
        <taxon>Fungi</taxon>
        <taxon>Dikarya</taxon>
        <taxon>Ascomycota</taxon>
        <taxon>Pezizomycotina</taxon>
        <taxon>Sordariomycetes</taxon>
        <taxon>Sordariomycetidae</taxon>
        <taxon>Sordariales</taxon>
        <taxon>Chaetomiaceae</taxon>
        <taxon>Parachaetomium</taxon>
    </lineage>
</organism>
<gene>
    <name evidence="1" type="ORF">C8A01DRAFT_40913</name>
</gene>
<name>A0AAN6SLC4_9PEZI</name>
<dbReference type="InterPro" id="IPR053710">
    <property type="entry name" value="Arylamine_NAT_domain_sf"/>
</dbReference>
<dbReference type="Gene3D" id="3.30.2140.20">
    <property type="match status" value="1"/>
</dbReference>
<comment type="caution">
    <text evidence="1">The sequence shown here is derived from an EMBL/GenBank/DDBJ whole genome shotgun (WGS) entry which is preliminary data.</text>
</comment>
<dbReference type="AlphaFoldDB" id="A0AAN6SLC4"/>
<proteinExistence type="predicted"/>
<evidence type="ECO:0000313" key="1">
    <source>
        <dbReference type="EMBL" id="KAK4032636.1"/>
    </source>
</evidence>
<protein>
    <submittedName>
        <fullName evidence="1">Uncharacterized protein</fullName>
    </submittedName>
</protein>
<dbReference type="EMBL" id="MU854588">
    <property type="protein sequence ID" value="KAK4032636.1"/>
    <property type="molecule type" value="Genomic_DNA"/>
</dbReference>
<reference evidence="2" key="1">
    <citation type="journal article" date="2023" name="Mol. Phylogenet. Evol.">
        <title>Genome-scale phylogeny and comparative genomics of the fungal order Sordariales.</title>
        <authorList>
            <person name="Hensen N."/>
            <person name="Bonometti L."/>
            <person name="Westerberg I."/>
            <person name="Brannstrom I.O."/>
            <person name="Guillou S."/>
            <person name="Cros-Aarteil S."/>
            <person name="Calhoun S."/>
            <person name="Haridas S."/>
            <person name="Kuo A."/>
            <person name="Mondo S."/>
            <person name="Pangilinan J."/>
            <person name="Riley R."/>
            <person name="LaButti K."/>
            <person name="Andreopoulos B."/>
            <person name="Lipzen A."/>
            <person name="Chen C."/>
            <person name="Yan M."/>
            <person name="Daum C."/>
            <person name="Ng V."/>
            <person name="Clum A."/>
            <person name="Steindorff A."/>
            <person name="Ohm R.A."/>
            <person name="Martin F."/>
            <person name="Silar P."/>
            <person name="Natvig D.O."/>
            <person name="Lalanne C."/>
            <person name="Gautier V."/>
            <person name="Ament-Velasquez S.L."/>
            <person name="Kruys A."/>
            <person name="Hutchinson M.I."/>
            <person name="Powell A.J."/>
            <person name="Barry K."/>
            <person name="Miller A.N."/>
            <person name="Grigoriev I.V."/>
            <person name="Debuchy R."/>
            <person name="Gladieux P."/>
            <person name="Hiltunen Thoren M."/>
            <person name="Johannesson H."/>
        </authorList>
    </citation>
    <scope>NUCLEOTIDE SEQUENCE [LARGE SCALE GENOMIC DNA]</scope>
    <source>
        <strain evidence="2">CBS 284.82</strain>
    </source>
</reference>
<keyword evidence="2" id="KW-1185">Reference proteome</keyword>
<dbReference type="Proteomes" id="UP001303115">
    <property type="component" value="Unassembled WGS sequence"/>
</dbReference>